<keyword evidence="3 7" id="KW-0223">Dioxygenase</keyword>
<reference evidence="8" key="1">
    <citation type="journal article" date="2019" name="Int. J. Syst. Evol. Microbiol.">
        <title>The Global Catalogue of Microorganisms (GCM) 10K type strain sequencing project: providing services to taxonomists for standard genome sequencing and annotation.</title>
        <authorList>
            <consortium name="The Broad Institute Genomics Platform"/>
            <consortium name="The Broad Institute Genome Sequencing Center for Infectious Disease"/>
            <person name="Wu L."/>
            <person name="Ma J."/>
        </authorList>
    </citation>
    <scope>NUCLEOTIDE SEQUENCE [LARGE SCALE GENOMIC DNA]</scope>
    <source>
        <strain evidence="8">JCM 15628</strain>
    </source>
</reference>
<evidence type="ECO:0000256" key="5">
    <source>
        <dbReference type="ARBA" id="ARBA00023004"/>
    </source>
</evidence>
<comment type="similarity">
    <text evidence="1">Belongs to the cysteine dioxygenase family.</text>
</comment>
<dbReference type="Gene3D" id="2.60.120.10">
    <property type="entry name" value="Jelly Rolls"/>
    <property type="match status" value="1"/>
</dbReference>
<dbReference type="GO" id="GO:0051213">
    <property type="term" value="F:dioxygenase activity"/>
    <property type="evidence" value="ECO:0007669"/>
    <property type="project" value="UniProtKB-KW"/>
</dbReference>
<dbReference type="InterPro" id="IPR011051">
    <property type="entry name" value="RmlC_Cupin_sf"/>
</dbReference>
<dbReference type="EMBL" id="BAAAPU010000007">
    <property type="protein sequence ID" value="GAA1984488.1"/>
    <property type="molecule type" value="Genomic_DNA"/>
</dbReference>
<protein>
    <submittedName>
        <fullName evidence="7">Cysteine dioxygenase family protein</fullName>
    </submittedName>
</protein>
<dbReference type="SUPFAM" id="SSF51182">
    <property type="entry name" value="RmlC-like cupins"/>
    <property type="match status" value="1"/>
</dbReference>
<keyword evidence="4" id="KW-0560">Oxidoreductase</keyword>
<organism evidence="7 8">
    <name type="scientific">Terrabacter lapilli</name>
    <dbReference type="NCBI Taxonomy" id="436231"/>
    <lineage>
        <taxon>Bacteria</taxon>
        <taxon>Bacillati</taxon>
        <taxon>Actinomycetota</taxon>
        <taxon>Actinomycetes</taxon>
        <taxon>Micrococcales</taxon>
        <taxon>Intrasporangiaceae</taxon>
        <taxon>Terrabacter</taxon>
    </lineage>
</organism>
<evidence type="ECO:0000256" key="4">
    <source>
        <dbReference type="ARBA" id="ARBA00023002"/>
    </source>
</evidence>
<evidence type="ECO:0000256" key="3">
    <source>
        <dbReference type="ARBA" id="ARBA00022964"/>
    </source>
</evidence>
<keyword evidence="5" id="KW-0408">Iron</keyword>
<dbReference type="Pfam" id="PF05995">
    <property type="entry name" value="CDO_I"/>
    <property type="match status" value="1"/>
</dbReference>
<evidence type="ECO:0000256" key="2">
    <source>
        <dbReference type="ARBA" id="ARBA00022723"/>
    </source>
</evidence>
<keyword evidence="8" id="KW-1185">Reference proteome</keyword>
<gene>
    <name evidence="7" type="ORF">GCM10009817_27420</name>
</gene>
<dbReference type="Proteomes" id="UP001500013">
    <property type="component" value="Unassembled WGS sequence"/>
</dbReference>
<accession>A0ABP5DQD0</accession>
<dbReference type="InterPro" id="IPR010300">
    <property type="entry name" value="CDO_1"/>
</dbReference>
<proteinExistence type="inferred from homology"/>
<dbReference type="InterPro" id="IPR014710">
    <property type="entry name" value="RmlC-like_jellyroll"/>
</dbReference>
<evidence type="ECO:0000256" key="1">
    <source>
        <dbReference type="ARBA" id="ARBA00006622"/>
    </source>
</evidence>
<comment type="caution">
    <text evidence="7">The sequence shown here is derived from an EMBL/GenBank/DDBJ whole genome shotgun (WGS) entry which is preliminary data.</text>
</comment>
<keyword evidence="2" id="KW-0479">Metal-binding</keyword>
<feature type="region of interest" description="Disordered" evidence="6">
    <location>
        <begin position="1"/>
        <end position="30"/>
    </location>
</feature>
<dbReference type="RefSeq" id="WP_344063419.1">
    <property type="nucleotide sequence ID" value="NZ_BAAAPU010000007.1"/>
</dbReference>
<dbReference type="PANTHER" id="PTHR12918">
    <property type="entry name" value="CYSTEINE DIOXYGENASE"/>
    <property type="match status" value="1"/>
</dbReference>
<sequence>MPLRTRTSPIRPDGLTGSPAHAQGPRQPGTAADLAATARGLAGERTLWAGLVDFDPISRYYARIAAESDHEAWLLTWLPGQGTDWHDHGQSAGSFIVLQGQLTERVATPSRLGVAPQVEKEARRLRTGQQRTFGPSYVHHVSNVGPDPAISLHVYAPRLTVMTTYAVSSGNLHPVEVQQKGVDW</sequence>
<evidence type="ECO:0000256" key="6">
    <source>
        <dbReference type="SAM" id="MobiDB-lite"/>
    </source>
</evidence>
<name>A0ABP5DQD0_9MICO</name>
<evidence type="ECO:0000313" key="8">
    <source>
        <dbReference type="Proteomes" id="UP001500013"/>
    </source>
</evidence>
<evidence type="ECO:0000313" key="7">
    <source>
        <dbReference type="EMBL" id="GAA1984488.1"/>
    </source>
</evidence>
<dbReference type="PANTHER" id="PTHR12918:SF1">
    <property type="entry name" value="CYSTEINE DIOXYGENASE TYPE 1"/>
    <property type="match status" value="1"/>
</dbReference>
<dbReference type="CDD" id="cd10548">
    <property type="entry name" value="cupin_CDO"/>
    <property type="match status" value="1"/>
</dbReference>